<dbReference type="EMBL" id="KQ416068">
    <property type="protein sequence ID" value="KOF98853.1"/>
    <property type="molecule type" value="Genomic_DNA"/>
</dbReference>
<proteinExistence type="predicted"/>
<sequence length="123" mass="15148">MVRVFYLLQVCEKGQYKPEFEFRVTTRKLKLIIFLFLSKVIEFLKNARRNFPSYSILYPSLQIYEFNRVCCSVDRINWNPQRRTRWSANTYGTPWFDFLWSQHIKTIVENFHRHLIKCQEEKD</sequence>
<protein>
    <submittedName>
        <fullName evidence="1">Uncharacterized protein</fullName>
    </submittedName>
</protein>
<gene>
    <name evidence="1" type="ORF">OCBIM_22022408mg</name>
</gene>
<accession>A0A0L8IBG7</accession>
<organism evidence="1">
    <name type="scientific">Octopus bimaculoides</name>
    <name type="common">California two-spotted octopus</name>
    <dbReference type="NCBI Taxonomy" id="37653"/>
    <lineage>
        <taxon>Eukaryota</taxon>
        <taxon>Metazoa</taxon>
        <taxon>Spiralia</taxon>
        <taxon>Lophotrochozoa</taxon>
        <taxon>Mollusca</taxon>
        <taxon>Cephalopoda</taxon>
        <taxon>Coleoidea</taxon>
        <taxon>Octopodiformes</taxon>
        <taxon>Octopoda</taxon>
        <taxon>Incirrata</taxon>
        <taxon>Octopodidae</taxon>
        <taxon>Octopus</taxon>
    </lineage>
</organism>
<evidence type="ECO:0000313" key="1">
    <source>
        <dbReference type="EMBL" id="KOF98853.1"/>
    </source>
</evidence>
<name>A0A0L8IBG7_OCTBM</name>
<dbReference type="AlphaFoldDB" id="A0A0L8IBG7"/>
<reference evidence="1" key="1">
    <citation type="submission" date="2015-07" db="EMBL/GenBank/DDBJ databases">
        <title>MeaNS - Measles Nucleotide Surveillance Program.</title>
        <authorList>
            <person name="Tran T."/>
            <person name="Druce J."/>
        </authorList>
    </citation>
    <scope>NUCLEOTIDE SEQUENCE</scope>
    <source>
        <strain evidence="1">UCB-OBI-ISO-001</strain>
        <tissue evidence="1">Gonad</tissue>
    </source>
</reference>